<organism evidence="11 12">
    <name type="scientific">Caulobacter phage CcrBL9</name>
    <dbReference type="NCBI Taxonomy" id="2283270"/>
    <lineage>
        <taxon>Viruses</taxon>
        <taxon>Duplodnaviria</taxon>
        <taxon>Heunggongvirae</taxon>
        <taxon>Uroviricota</taxon>
        <taxon>Caudoviricetes</taxon>
        <taxon>Jeanschmidtviridae</taxon>
        <taxon>Bertelyvirus</taxon>
        <taxon>Bertelyvirus BL9</taxon>
    </lineage>
</organism>
<name>A0A385EER6_9CAUD</name>
<evidence type="ECO:0000256" key="8">
    <source>
        <dbReference type="ARBA" id="ARBA00047835"/>
    </source>
</evidence>
<gene>
    <name evidence="11" type="ORF">CcrBL9_gp234c</name>
</gene>
<dbReference type="PIRSF" id="PIRSF005943">
    <property type="entry name" value="NMPRT"/>
    <property type="match status" value="1"/>
</dbReference>
<evidence type="ECO:0000256" key="1">
    <source>
        <dbReference type="ARBA" id="ARBA00010897"/>
    </source>
</evidence>
<evidence type="ECO:0000256" key="7">
    <source>
        <dbReference type="ARBA" id="ARBA00035036"/>
    </source>
</evidence>
<dbReference type="PANTHER" id="PTHR43816:SF1">
    <property type="entry name" value="NICOTINAMIDE PHOSPHORIBOSYLTRANSFERASE"/>
    <property type="match status" value="1"/>
</dbReference>
<keyword evidence="12" id="KW-1185">Reference proteome</keyword>
<evidence type="ECO:0000256" key="2">
    <source>
        <dbReference type="ARBA" id="ARBA00022642"/>
    </source>
</evidence>
<dbReference type="GO" id="GO:0047280">
    <property type="term" value="F:nicotinamide phosphoribosyltransferase activity"/>
    <property type="evidence" value="ECO:0007669"/>
    <property type="project" value="UniProtKB-EC"/>
</dbReference>
<dbReference type="Pfam" id="PF18127">
    <property type="entry name" value="NAMPT_N"/>
    <property type="match status" value="1"/>
</dbReference>
<dbReference type="InterPro" id="IPR036068">
    <property type="entry name" value="Nicotinate_pribotase-like_C"/>
</dbReference>
<dbReference type="InterPro" id="IPR013785">
    <property type="entry name" value="Aldolase_TIM"/>
</dbReference>
<evidence type="ECO:0000256" key="4">
    <source>
        <dbReference type="ARBA" id="ARBA00022679"/>
    </source>
</evidence>
<dbReference type="GO" id="GO:0009435">
    <property type="term" value="P:NAD+ biosynthetic process"/>
    <property type="evidence" value="ECO:0007669"/>
    <property type="project" value="InterPro"/>
</dbReference>
<dbReference type="PANTHER" id="PTHR43816">
    <property type="entry name" value="NICOTINAMIDE PHOSPHORIBOSYLTRANSFERASE"/>
    <property type="match status" value="1"/>
</dbReference>
<dbReference type="EMBL" id="MH588546">
    <property type="protein sequence ID" value="AXQ69258.1"/>
    <property type="molecule type" value="Genomic_DNA"/>
</dbReference>
<reference evidence="11 12" key="2">
    <citation type="submission" date="2018-09" db="EMBL/GenBank/DDBJ databases">
        <title>Giant CbK-like Caulobacter bacteriophages have genetically divergent genomes.</title>
        <authorList>
            <person name="Wilson K."/>
            <person name="Ely B."/>
        </authorList>
    </citation>
    <scope>NUCLEOTIDE SEQUENCE [LARGE SCALE GENOMIC DNA]</scope>
</reference>
<feature type="domain" description="Nicotinamide phosphoribosyltransferase N-terminal" evidence="10">
    <location>
        <begin position="17"/>
        <end position="110"/>
    </location>
</feature>
<evidence type="ECO:0000256" key="3">
    <source>
        <dbReference type="ARBA" id="ARBA00022676"/>
    </source>
</evidence>
<dbReference type="InterPro" id="IPR041529">
    <property type="entry name" value="DUF5598"/>
</dbReference>
<evidence type="ECO:0000313" key="11">
    <source>
        <dbReference type="EMBL" id="AXQ69258.1"/>
    </source>
</evidence>
<evidence type="ECO:0000313" key="12">
    <source>
        <dbReference type="Proteomes" id="UP000259421"/>
    </source>
</evidence>
<keyword evidence="3 11" id="KW-0328">Glycosyltransferase</keyword>
<accession>A0A385EER6</accession>
<feature type="domain" description="Nicotinate/nicotinamide phosphoribosyltransferase" evidence="9">
    <location>
        <begin position="182"/>
        <end position="419"/>
    </location>
</feature>
<dbReference type="SUPFAM" id="SSF51690">
    <property type="entry name" value="Nicotinate/Quinolinate PRTase C-terminal domain-like"/>
    <property type="match status" value="1"/>
</dbReference>
<dbReference type="Gene3D" id="3.20.20.70">
    <property type="entry name" value="Aldolase class I"/>
    <property type="match status" value="1"/>
</dbReference>
<dbReference type="Pfam" id="PF04095">
    <property type="entry name" value="NAPRTase"/>
    <property type="match status" value="1"/>
</dbReference>
<proteinExistence type="inferred from homology"/>
<comment type="catalytic activity">
    <reaction evidence="8">
        <text>beta-nicotinamide D-ribonucleotide + diphosphate = 5-phospho-alpha-D-ribose 1-diphosphate + nicotinamide + H(+)</text>
        <dbReference type="Rhea" id="RHEA:16149"/>
        <dbReference type="ChEBI" id="CHEBI:14649"/>
        <dbReference type="ChEBI" id="CHEBI:15378"/>
        <dbReference type="ChEBI" id="CHEBI:17154"/>
        <dbReference type="ChEBI" id="CHEBI:33019"/>
        <dbReference type="ChEBI" id="CHEBI:58017"/>
        <dbReference type="EC" id="2.4.2.12"/>
    </reaction>
    <physiologicalReaction direction="right-to-left" evidence="8">
        <dbReference type="Rhea" id="RHEA:16151"/>
    </physiologicalReaction>
</comment>
<comment type="pathway">
    <text evidence="5">Cofactor biosynthesis; NAD(+) biosynthesis; nicotinamide D-ribonucleotide from 5-phospho-alpha-D-ribose 1-diphosphate and nicotinamide: step 1/1.</text>
</comment>
<evidence type="ECO:0000256" key="6">
    <source>
        <dbReference type="ARBA" id="ARBA00035024"/>
    </source>
</evidence>
<evidence type="ECO:0000259" key="10">
    <source>
        <dbReference type="Pfam" id="PF18127"/>
    </source>
</evidence>
<keyword evidence="2" id="KW-0662">Pyridine nucleotide biosynthesis</keyword>
<dbReference type="Proteomes" id="UP000259421">
    <property type="component" value="Segment"/>
</dbReference>
<reference evidence="12" key="1">
    <citation type="submission" date="2018-07" db="EMBL/GenBank/DDBJ databases">
        <title>Giant CbK-like Caulobacter bacteriophages have genetically divergent genomes.</title>
        <authorList>
            <person name="Wilson K.M."/>
            <person name="Ely B."/>
        </authorList>
    </citation>
    <scope>NUCLEOTIDE SEQUENCE [LARGE SCALE GENOMIC DNA]</scope>
</reference>
<sequence>MRIKERLPEHMPPLRYNLVADTDSYKFSHFLIYRTGTTSVYSYIESRGGHYPAIMFAGLQPLLYAKLGQRVTEADIDELRRDLPKHGVPFNEAGWRKIIDVYGGWLPLRIKAVAEGTLVPVKNVLFTVENLDPDLYWLTSYFETMILRDLWTACSIATRNFYIAQRINASWVDRSDTPMSPFAFLDFSSRGVMGYDHSCLAGIGHLFHFMGSDNYPAVRHVNYYYHHEMSGFSVIASEHSISCGFGRDNDADYIDNAIERVPEGSILSLVGDTWNIFEFSKTLVTRKEAIINKNITMVCRPDSGEIFEVNPEVLRILAGGFGTDRNSKGRDVIRYGVKVLTGDGMNEKTHMQPFDVAETLGIAPDSVMTAAGGGMATADMDRDKNRWAMKASNHVIDGVETPIMKDPITDPGKASKAGRFALIYSPSTGYQSVNIEAGEVRPDDLLVERFNTGRVLNAHYLDDIRTLVASQF</sequence>
<keyword evidence="4 11" id="KW-0808">Transferase</keyword>
<evidence type="ECO:0000256" key="5">
    <source>
        <dbReference type="ARBA" id="ARBA00035007"/>
    </source>
</evidence>
<comment type="similarity">
    <text evidence="1">Belongs to the NAPRTase family.</text>
</comment>
<dbReference type="InterPro" id="IPR016471">
    <property type="entry name" value="Nicotinamide_PRibTrfase"/>
</dbReference>
<evidence type="ECO:0000259" key="9">
    <source>
        <dbReference type="Pfam" id="PF04095"/>
    </source>
</evidence>
<dbReference type="EC" id="2.4.2.12" evidence="6"/>
<dbReference type="InterPro" id="IPR041525">
    <property type="entry name" value="N/Namide_PRibTrfase"/>
</dbReference>
<protein>
    <recommendedName>
        <fullName evidence="7">Nicotinamide phosphoribosyltransferase</fullName>
        <ecNumber evidence="6">2.4.2.12</ecNumber>
    </recommendedName>
</protein>